<dbReference type="RefSeq" id="WP_162084671.1">
    <property type="nucleotide sequence ID" value="NZ_AP021881.1"/>
</dbReference>
<evidence type="ECO:0008006" key="3">
    <source>
        <dbReference type="Google" id="ProtNLM"/>
    </source>
</evidence>
<dbReference type="Proteomes" id="UP000463939">
    <property type="component" value="Chromosome"/>
</dbReference>
<organism evidence="1 2">
    <name type="scientific">Sulfuriferula nivalis</name>
    <dbReference type="NCBI Taxonomy" id="2675298"/>
    <lineage>
        <taxon>Bacteria</taxon>
        <taxon>Pseudomonadati</taxon>
        <taxon>Pseudomonadota</taxon>
        <taxon>Betaproteobacteria</taxon>
        <taxon>Nitrosomonadales</taxon>
        <taxon>Sulfuricellaceae</taxon>
        <taxon>Sulfuriferula</taxon>
    </lineage>
</organism>
<dbReference type="AlphaFoldDB" id="A0A809SDS2"/>
<dbReference type="KEGG" id="sniv:SFSGTM_15150"/>
<evidence type="ECO:0000313" key="2">
    <source>
        <dbReference type="Proteomes" id="UP000463939"/>
    </source>
</evidence>
<protein>
    <recommendedName>
        <fullName evidence="3">DUF642 domain-containing protein</fullName>
    </recommendedName>
</protein>
<name>A0A809SDS2_9PROT</name>
<proteinExistence type="predicted"/>
<evidence type="ECO:0000313" key="1">
    <source>
        <dbReference type="EMBL" id="BBP00807.1"/>
    </source>
</evidence>
<accession>A0A809SDS2</accession>
<keyword evidence="2" id="KW-1185">Reference proteome</keyword>
<sequence length="136" mass="14911">MFVKGSVLDGWNLITRKDQQWNHQGGFEVWASGDQMEAADGQTFTVSAAPGDGSKFLELSGANDETHSQTLGISRQVSTVAGDTYALSFDLAGQPGFDAASTFEERQQQFNSATFSVSERIVNRSLWLPRSYHSLE</sequence>
<dbReference type="EMBL" id="AP021881">
    <property type="protein sequence ID" value="BBP00807.1"/>
    <property type="molecule type" value="Genomic_DNA"/>
</dbReference>
<gene>
    <name evidence="1" type="ORF">SFSGTM_15150</name>
</gene>
<reference evidence="2" key="1">
    <citation type="submission" date="2019-11" db="EMBL/GenBank/DDBJ databases">
        <title>Isolation and characterization of a novel species in the genus Sulfuriferula.</title>
        <authorList>
            <person name="Mochizuki J."/>
            <person name="Kojima H."/>
            <person name="Fukui M."/>
        </authorList>
    </citation>
    <scope>NUCLEOTIDE SEQUENCE [LARGE SCALE GENOMIC DNA]</scope>
    <source>
        <strain evidence="2">SGTM</strain>
    </source>
</reference>